<evidence type="ECO:0000256" key="2">
    <source>
        <dbReference type="ARBA" id="ARBA00022679"/>
    </source>
</evidence>
<dbReference type="Pfam" id="PF05175">
    <property type="entry name" value="MTS"/>
    <property type="match status" value="1"/>
</dbReference>
<keyword evidence="1 5" id="KW-0489">Methyltransferase</keyword>
<dbReference type="Proteomes" id="UP000281391">
    <property type="component" value="Chromosome"/>
</dbReference>
<evidence type="ECO:0000259" key="4">
    <source>
        <dbReference type="Pfam" id="PF05175"/>
    </source>
</evidence>
<gene>
    <name evidence="5" type="primary">rsmC_2</name>
    <name evidence="5" type="ORF">NCTC11214_00904</name>
</gene>
<evidence type="ECO:0000256" key="1">
    <source>
        <dbReference type="ARBA" id="ARBA00022603"/>
    </source>
</evidence>
<name>A0A3S4DFI7_SEROD</name>
<reference evidence="5 6" key="1">
    <citation type="submission" date="2018-12" db="EMBL/GenBank/DDBJ databases">
        <authorList>
            <consortium name="Pathogen Informatics"/>
        </authorList>
    </citation>
    <scope>NUCLEOTIDE SEQUENCE [LARGE SCALE GENOMIC DNA]</scope>
    <source>
        <strain evidence="5 6">NCTC11214</strain>
    </source>
</reference>
<dbReference type="PANTHER" id="PTHR47816">
    <property type="entry name" value="RIBOSOMAL RNA SMALL SUBUNIT METHYLTRANSFERASE C"/>
    <property type="match status" value="1"/>
</dbReference>
<protein>
    <submittedName>
        <fullName evidence="5">Ribosomal RNA small subunit methyltransferase C</fullName>
        <ecNumber evidence="5">2.1.1.172</ecNumber>
    </submittedName>
</protein>
<dbReference type="SUPFAM" id="SSF53335">
    <property type="entry name" value="S-adenosyl-L-methionine-dependent methyltransferases"/>
    <property type="match status" value="1"/>
</dbReference>
<evidence type="ECO:0000313" key="6">
    <source>
        <dbReference type="Proteomes" id="UP000281391"/>
    </source>
</evidence>
<proteinExistence type="predicted"/>
<evidence type="ECO:0000256" key="3">
    <source>
        <dbReference type="ARBA" id="ARBA00022691"/>
    </source>
</evidence>
<keyword evidence="2 5" id="KW-0808">Transferase</keyword>
<feature type="domain" description="Methyltransferase small" evidence="4">
    <location>
        <begin position="2"/>
        <end position="55"/>
    </location>
</feature>
<dbReference type="InterPro" id="IPR046977">
    <property type="entry name" value="RsmC/RlmG"/>
</dbReference>
<dbReference type="EC" id="2.1.1.172" evidence="5"/>
<evidence type="ECO:0000313" key="5">
    <source>
        <dbReference type="EMBL" id="VDZ52976.1"/>
    </source>
</evidence>
<dbReference type="AlphaFoldDB" id="A0A3S4DFI7"/>
<dbReference type="GO" id="GO:0052914">
    <property type="term" value="F:16S rRNA (guanine(1207)-N(2))-methyltransferase activity"/>
    <property type="evidence" value="ECO:0007669"/>
    <property type="project" value="UniProtKB-EC"/>
</dbReference>
<organism evidence="5 6">
    <name type="scientific">Serratia odorifera</name>
    <dbReference type="NCBI Taxonomy" id="618"/>
    <lineage>
        <taxon>Bacteria</taxon>
        <taxon>Pseudomonadati</taxon>
        <taxon>Pseudomonadota</taxon>
        <taxon>Gammaproteobacteria</taxon>
        <taxon>Enterobacterales</taxon>
        <taxon>Yersiniaceae</taxon>
        <taxon>Serratia</taxon>
    </lineage>
</organism>
<dbReference type="Gene3D" id="3.40.50.150">
    <property type="entry name" value="Vaccinia Virus protein VP39"/>
    <property type="match status" value="1"/>
</dbReference>
<dbReference type="InterPro" id="IPR007848">
    <property type="entry name" value="Small_mtfrase_dom"/>
</dbReference>
<dbReference type="EMBL" id="LR134117">
    <property type="protein sequence ID" value="VDZ52976.1"/>
    <property type="molecule type" value="Genomic_DNA"/>
</dbReference>
<dbReference type="PANTHER" id="PTHR47816:SF4">
    <property type="entry name" value="RIBOSOMAL RNA SMALL SUBUNIT METHYLTRANSFERASE C"/>
    <property type="match status" value="1"/>
</dbReference>
<dbReference type="InterPro" id="IPR029063">
    <property type="entry name" value="SAM-dependent_MTases_sf"/>
</dbReference>
<keyword evidence="3" id="KW-0949">S-adenosyl-L-methionine</keyword>
<accession>A0A3S4DFI7</accession>
<dbReference type="KEGG" id="sof:NCTC11214_00904"/>
<sequence length="69" mass="7253">MSPKVKLTLSDVNAAAIESSRATLAANGIDGEVIVSNVYSDISGRFDMIISQPAIPRRVGNQPDGGRKP</sequence>